<dbReference type="AlphaFoldDB" id="A0A8C4Q5N0"/>
<organism evidence="1 2">
    <name type="scientific">Eptatretus burgeri</name>
    <name type="common">Inshore hagfish</name>
    <dbReference type="NCBI Taxonomy" id="7764"/>
    <lineage>
        <taxon>Eukaryota</taxon>
        <taxon>Metazoa</taxon>
        <taxon>Chordata</taxon>
        <taxon>Craniata</taxon>
        <taxon>Vertebrata</taxon>
        <taxon>Cyclostomata</taxon>
        <taxon>Myxini</taxon>
        <taxon>Myxiniformes</taxon>
        <taxon>Myxinidae</taxon>
        <taxon>Eptatretinae</taxon>
        <taxon>Eptatretus</taxon>
    </lineage>
</organism>
<dbReference type="Proteomes" id="UP000694388">
    <property type="component" value="Unplaced"/>
</dbReference>
<protein>
    <submittedName>
        <fullName evidence="1">Uncharacterized protein</fullName>
    </submittedName>
</protein>
<dbReference type="Ensembl" id="ENSEBUT00000010689.1">
    <property type="protein sequence ID" value="ENSEBUP00000010148.1"/>
    <property type="gene ID" value="ENSEBUG00000006521.1"/>
</dbReference>
<name>A0A8C4Q5N0_EPTBU</name>
<proteinExistence type="predicted"/>
<reference evidence="1" key="1">
    <citation type="submission" date="2025-08" db="UniProtKB">
        <authorList>
            <consortium name="Ensembl"/>
        </authorList>
    </citation>
    <scope>IDENTIFICATION</scope>
</reference>
<accession>A0A8C4Q5N0</accession>
<sequence length="170" mass="18577">MLIAAGLLTKTAEPVLGVMKPKAELSHYRHFALLPSCAQTFVEKLGIDFSKDRTLIADCCPGGLVTQALKEVGADKVVALQKFKQDVITFKVCVVQFFVVVAVITTQSEYGRCVRNCTYPEVDGTGHSFEMAFKDTEFGGTIPNCKFLSEDVAGCTFSSRHINRATTIDD</sequence>
<keyword evidence="2" id="KW-1185">Reference proteome</keyword>
<reference evidence="1" key="2">
    <citation type="submission" date="2025-09" db="UniProtKB">
        <authorList>
            <consortium name="Ensembl"/>
        </authorList>
    </citation>
    <scope>IDENTIFICATION</scope>
</reference>
<evidence type="ECO:0000313" key="2">
    <source>
        <dbReference type="Proteomes" id="UP000694388"/>
    </source>
</evidence>
<evidence type="ECO:0000313" key="1">
    <source>
        <dbReference type="Ensembl" id="ENSEBUP00000010148.1"/>
    </source>
</evidence>